<dbReference type="InterPro" id="IPR036388">
    <property type="entry name" value="WH-like_DNA-bd_sf"/>
</dbReference>
<dbReference type="EMBL" id="JAUSUQ010000007">
    <property type="protein sequence ID" value="MDQ0339263.1"/>
    <property type="molecule type" value="Genomic_DNA"/>
</dbReference>
<dbReference type="Proteomes" id="UP001232445">
    <property type="component" value="Unassembled WGS sequence"/>
</dbReference>
<organism evidence="6 7">
    <name type="scientific">Caldalkalibacillus uzonensis</name>
    <dbReference type="NCBI Taxonomy" id="353224"/>
    <lineage>
        <taxon>Bacteria</taxon>
        <taxon>Bacillati</taxon>
        <taxon>Bacillota</taxon>
        <taxon>Bacilli</taxon>
        <taxon>Bacillales</taxon>
        <taxon>Bacillaceae</taxon>
        <taxon>Caldalkalibacillus</taxon>
    </lineage>
</organism>
<dbReference type="PANTHER" id="PTHR30126:SF40">
    <property type="entry name" value="HTH-TYPE TRANSCRIPTIONAL REGULATOR GLTR"/>
    <property type="match status" value="1"/>
</dbReference>
<dbReference type="Pfam" id="PF00126">
    <property type="entry name" value="HTH_1"/>
    <property type="match status" value="1"/>
</dbReference>
<dbReference type="GO" id="GO:0003677">
    <property type="term" value="F:DNA binding"/>
    <property type="evidence" value="ECO:0007669"/>
    <property type="project" value="UniProtKB-KW"/>
</dbReference>
<dbReference type="SUPFAM" id="SSF46785">
    <property type="entry name" value="Winged helix' DNA-binding domain"/>
    <property type="match status" value="1"/>
</dbReference>
<dbReference type="InterPro" id="IPR005119">
    <property type="entry name" value="LysR_subst-bd"/>
</dbReference>
<evidence type="ECO:0000259" key="5">
    <source>
        <dbReference type="PROSITE" id="PS50931"/>
    </source>
</evidence>
<dbReference type="Pfam" id="PF03466">
    <property type="entry name" value="LysR_substrate"/>
    <property type="match status" value="1"/>
</dbReference>
<keyword evidence="2" id="KW-0805">Transcription regulation</keyword>
<gene>
    <name evidence="6" type="ORF">J2S00_002050</name>
</gene>
<keyword evidence="3 6" id="KW-0238">DNA-binding</keyword>
<reference evidence="6 7" key="1">
    <citation type="submission" date="2023-07" db="EMBL/GenBank/DDBJ databases">
        <title>Genomic Encyclopedia of Type Strains, Phase IV (KMG-IV): sequencing the most valuable type-strain genomes for metagenomic binning, comparative biology and taxonomic classification.</title>
        <authorList>
            <person name="Goeker M."/>
        </authorList>
    </citation>
    <scope>NUCLEOTIDE SEQUENCE [LARGE SCALE GENOMIC DNA]</scope>
    <source>
        <strain evidence="6 7">DSM 17740</strain>
    </source>
</reference>
<protein>
    <submittedName>
        <fullName evidence="6">DNA-binding transcriptional LysR family regulator</fullName>
    </submittedName>
</protein>
<dbReference type="PANTHER" id="PTHR30126">
    <property type="entry name" value="HTH-TYPE TRANSCRIPTIONAL REGULATOR"/>
    <property type="match status" value="1"/>
</dbReference>
<dbReference type="InterPro" id="IPR047788">
    <property type="entry name" value="LysR-like_Sec_metab"/>
</dbReference>
<accession>A0ABU0CS62</accession>
<evidence type="ECO:0000256" key="4">
    <source>
        <dbReference type="ARBA" id="ARBA00023163"/>
    </source>
</evidence>
<name>A0ABU0CS62_9BACI</name>
<evidence type="ECO:0000313" key="7">
    <source>
        <dbReference type="Proteomes" id="UP001232445"/>
    </source>
</evidence>
<dbReference type="PRINTS" id="PR00039">
    <property type="entry name" value="HTHLYSR"/>
</dbReference>
<dbReference type="SUPFAM" id="SSF53850">
    <property type="entry name" value="Periplasmic binding protein-like II"/>
    <property type="match status" value="1"/>
</dbReference>
<proteinExistence type="inferred from homology"/>
<evidence type="ECO:0000256" key="2">
    <source>
        <dbReference type="ARBA" id="ARBA00023015"/>
    </source>
</evidence>
<comment type="caution">
    <text evidence="6">The sequence shown here is derived from an EMBL/GenBank/DDBJ whole genome shotgun (WGS) entry which is preliminary data.</text>
</comment>
<keyword evidence="4" id="KW-0804">Transcription</keyword>
<feature type="domain" description="HTH lysR-type" evidence="5">
    <location>
        <begin position="1"/>
        <end position="46"/>
    </location>
</feature>
<keyword evidence="7" id="KW-1185">Reference proteome</keyword>
<dbReference type="Gene3D" id="3.40.190.290">
    <property type="match status" value="1"/>
</dbReference>
<evidence type="ECO:0000313" key="6">
    <source>
        <dbReference type="EMBL" id="MDQ0339263.1"/>
    </source>
</evidence>
<dbReference type="PROSITE" id="PS50931">
    <property type="entry name" value="HTH_LYSR"/>
    <property type="match status" value="1"/>
</dbReference>
<dbReference type="NCBIfam" id="NF040786">
    <property type="entry name" value="LysR_Sec_metab"/>
    <property type="match status" value="1"/>
</dbReference>
<sequence length="302" mass="33616">MAVEHRNFSTVAQILNMSQPAVSKQIKTLEKELGVPLLHRDTLEPTEGGRILLRYGPALLENWQKVVEQCASLRGDVQGLIKIGASSIPGTYLIPSILQKFWDCYPQVEVQVAIHESERVVELVATEQIDIGFVGISPLEKTLESQLIAKDNLVIIGSQHTENIVGFEDIKDQPFIFRSEHSGTWRAAEKGLNQWGYSVRDLKCVAKVEHTESVISMVAAGLGYSIVSDIAARRAVQANQIKILAELPIEREFFAVYLPARGTQLAIRELIHLASTNSLTSFYEQWEGKDSCNFGSKHYNGT</sequence>
<comment type="similarity">
    <text evidence="1">Belongs to the LysR transcriptional regulatory family.</text>
</comment>
<dbReference type="Gene3D" id="1.10.10.10">
    <property type="entry name" value="Winged helix-like DNA-binding domain superfamily/Winged helix DNA-binding domain"/>
    <property type="match status" value="1"/>
</dbReference>
<evidence type="ECO:0000256" key="3">
    <source>
        <dbReference type="ARBA" id="ARBA00023125"/>
    </source>
</evidence>
<dbReference type="InterPro" id="IPR000847">
    <property type="entry name" value="LysR_HTH_N"/>
</dbReference>
<dbReference type="InterPro" id="IPR036390">
    <property type="entry name" value="WH_DNA-bd_sf"/>
</dbReference>
<evidence type="ECO:0000256" key="1">
    <source>
        <dbReference type="ARBA" id="ARBA00009437"/>
    </source>
</evidence>